<evidence type="ECO:0000313" key="1">
    <source>
        <dbReference type="EMBL" id="KKK53538.1"/>
    </source>
</evidence>
<protein>
    <submittedName>
        <fullName evidence="1">Uncharacterized protein</fullName>
    </submittedName>
</protein>
<comment type="caution">
    <text evidence="1">The sequence shown here is derived from an EMBL/GenBank/DDBJ whole genome shotgun (WGS) entry which is preliminary data.</text>
</comment>
<dbReference type="AlphaFoldDB" id="A0A0F8WA93"/>
<accession>A0A0F8WA93</accession>
<reference evidence="1" key="1">
    <citation type="journal article" date="2015" name="Nature">
        <title>Complex archaea that bridge the gap between prokaryotes and eukaryotes.</title>
        <authorList>
            <person name="Spang A."/>
            <person name="Saw J.H."/>
            <person name="Jorgensen S.L."/>
            <person name="Zaremba-Niedzwiedzka K."/>
            <person name="Martijn J."/>
            <person name="Lind A.E."/>
            <person name="van Eijk R."/>
            <person name="Schleper C."/>
            <person name="Guy L."/>
            <person name="Ettema T.J."/>
        </authorList>
    </citation>
    <scope>NUCLEOTIDE SEQUENCE</scope>
</reference>
<feature type="non-terminal residue" evidence="1">
    <location>
        <position position="1"/>
    </location>
</feature>
<name>A0A0F8WA93_9ZZZZ</name>
<gene>
    <name evidence="1" type="ORF">LCGC14_3093800</name>
</gene>
<proteinExistence type="predicted"/>
<dbReference type="EMBL" id="LAZR01066454">
    <property type="protein sequence ID" value="KKK53538.1"/>
    <property type="molecule type" value="Genomic_DNA"/>
</dbReference>
<sequence length="22" mass="2631">ILIVLIEEVLIVDVEEEDVRHR</sequence>
<organism evidence="1">
    <name type="scientific">marine sediment metagenome</name>
    <dbReference type="NCBI Taxonomy" id="412755"/>
    <lineage>
        <taxon>unclassified sequences</taxon>
        <taxon>metagenomes</taxon>
        <taxon>ecological metagenomes</taxon>
    </lineage>
</organism>